<dbReference type="PANTHER" id="PTHR12811:SF0">
    <property type="entry name" value="VACUOLAR PROTEIN SORTING-ASSOCIATED PROTEIN 16 HOMOLOG"/>
    <property type="match status" value="1"/>
</dbReference>
<dbReference type="PANTHER" id="PTHR12811">
    <property type="entry name" value="VACUOLAR PROTEIN SORTING VPS16"/>
    <property type="match status" value="1"/>
</dbReference>
<comment type="caution">
    <text evidence="4">The sequence shown here is derived from an EMBL/GenBank/DDBJ whole genome shotgun (WGS) entry which is preliminary data.</text>
</comment>
<gene>
    <name evidence="4" type="ORF">CANINC_003354</name>
</gene>
<dbReference type="InterPro" id="IPR016534">
    <property type="entry name" value="VPS16"/>
</dbReference>
<comment type="similarity">
    <text evidence="1">Belongs to the VPS16 family.</text>
</comment>
<keyword evidence="5" id="KW-1185">Reference proteome</keyword>
<dbReference type="Pfam" id="PF04840">
    <property type="entry name" value="Vps16_C"/>
    <property type="match status" value="1"/>
</dbReference>
<evidence type="ECO:0000313" key="4">
    <source>
        <dbReference type="EMBL" id="TID22579.1"/>
    </source>
</evidence>
<dbReference type="GO" id="GO:0016197">
    <property type="term" value="P:endosomal transport"/>
    <property type="evidence" value="ECO:0007669"/>
    <property type="project" value="TreeGrafter"/>
</dbReference>
<evidence type="ECO:0008006" key="6">
    <source>
        <dbReference type="Google" id="ProtNLM"/>
    </source>
</evidence>
<dbReference type="InterPro" id="IPR006926">
    <property type="entry name" value="Vps16_N"/>
</dbReference>
<dbReference type="Pfam" id="PF04841">
    <property type="entry name" value="Vps16_N"/>
    <property type="match status" value="1"/>
</dbReference>
<evidence type="ECO:0000313" key="5">
    <source>
        <dbReference type="Proteomes" id="UP000307173"/>
    </source>
</evidence>
<dbReference type="OrthoDB" id="1792at2759"/>
<evidence type="ECO:0000256" key="1">
    <source>
        <dbReference type="ARBA" id="ARBA00009250"/>
    </source>
</evidence>
<dbReference type="SUPFAM" id="SSF50978">
    <property type="entry name" value="WD40 repeat-like"/>
    <property type="match status" value="1"/>
</dbReference>
<evidence type="ECO:0000259" key="3">
    <source>
        <dbReference type="Pfam" id="PF04841"/>
    </source>
</evidence>
<dbReference type="InterPro" id="IPR006925">
    <property type="entry name" value="Vps16_C"/>
</dbReference>
<dbReference type="GO" id="GO:0042144">
    <property type="term" value="P:vacuole fusion, non-autophagic"/>
    <property type="evidence" value="ECO:0007669"/>
    <property type="project" value="TreeGrafter"/>
</dbReference>
<dbReference type="PIRSF" id="PIRSF007949">
    <property type="entry name" value="VPS16"/>
    <property type="match status" value="1"/>
</dbReference>
<proteinExistence type="inferred from homology"/>
<dbReference type="GO" id="GO:0003779">
    <property type="term" value="F:actin binding"/>
    <property type="evidence" value="ECO:0007669"/>
    <property type="project" value="TreeGrafter"/>
</dbReference>
<dbReference type="STRING" id="52247.A0A4T0WZ25"/>
<dbReference type="Proteomes" id="UP000307173">
    <property type="component" value="Unassembled WGS sequence"/>
</dbReference>
<accession>A0A4T0WZ25</accession>
<feature type="domain" description="Vps16 N-terminal" evidence="3">
    <location>
        <begin position="183"/>
        <end position="372"/>
    </location>
</feature>
<dbReference type="AlphaFoldDB" id="A0A4T0WZ25"/>
<name>A0A4T0WZ25_9ASCO</name>
<dbReference type="GO" id="GO:0005768">
    <property type="term" value="C:endosome"/>
    <property type="evidence" value="ECO:0007669"/>
    <property type="project" value="TreeGrafter"/>
</dbReference>
<organism evidence="4 5">
    <name type="scientific">Pichia inconspicua</name>
    <dbReference type="NCBI Taxonomy" id="52247"/>
    <lineage>
        <taxon>Eukaryota</taxon>
        <taxon>Fungi</taxon>
        <taxon>Dikarya</taxon>
        <taxon>Ascomycota</taxon>
        <taxon>Saccharomycotina</taxon>
        <taxon>Pichiomycetes</taxon>
        <taxon>Pichiales</taxon>
        <taxon>Pichiaceae</taxon>
        <taxon>Pichia</taxon>
    </lineage>
</organism>
<feature type="domain" description="Vps16 C-terminal" evidence="2">
    <location>
        <begin position="461"/>
        <end position="733"/>
    </location>
</feature>
<dbReference type="EMBL" id="SELW01000541">
    <property type="protein sequence ID" value="TID22579.1"/>
    <property type="molecule type" value="Genomic_DNA"/>
</dbReference>
<dbReference type="GO" id="GO:0006886">
    <property type="term" value="P:intracellular protein transport"/>
    <property type="evidence" value="ECO:0007669"/>
    <property type="project" value="InterPro"/>
</dbReference>
<dbReference type="InterPro" id="IPR036322">
    <property type="entry name" value="WD40_repeat_dom_sf"/>
</dbReference>
<evidence type="ECO:0000259" key="2">
    <source>
        <dbReference type="Pfam" id="PF04840"/>
    </source>
</evidence>
<protein>
    <recommendedName>
        <fullName evidence="6">Vacuolar protein sorting-associated protein 16 homolog</fullName>
    </recommendedName>
</protein>
<dbReference type="GO" id="GO:0030897">
    <property type="term" value="C:HOPS complex"/>
    <property type="evidence" value="ECO:0007669"/>
    <property type="project" value="TreeGrafter"/>
</dbReference>
<reference evidence="4 5" key="1">
    <citation type="journal article" date="2019" name="Front. Genet.">
        <title>Whole-Genome Sequencing of the Opportunistic Yeast Pathogen Candida inconspicua Uncovers Its Hybrid Origin.</title>
        <authorList>
            <person name="Mixao V."/>
            <person name="Hansen A.P."/>
            <person name="Saus E."/>
            <person name="Boekhout T."/>
            <person name="Lass-Florl C."/>
            <person name="Gabaldon T."/>
        </authorList>
    </citation>
    <scope>NUCLEOTIDE SEQUENCE [LARGE SCALE GENOMIC DNA]</scope>
    <source>
        <strain evidence="4 5">CBS 180</strain>
    </source>
</reference>
<sequence length="735" mass="82748">MQSLNWDNLDGVWYRVRLFDDTPPLSNFNCDPDQTTLGPFGYVATSANNKLTLLLGSSEISIPCQYVYSTHILKNGKFVILTQKGSYRIYDDPYSGFNEFTLFTDGIQVASLTDSGIVAVSLNGTLVCCRYGEKPQFSHTVPDALALSFMALPNNNFIVYAATTSGISVFTNDSVSNYSLTIPPISIELSPNGKLLALLYTDKLQISPVGSPNSPLISHTLILQTRQIAWCANDLVGLTNESGLDLYGPSETTLHYDFVNSLIRTENDGLLIASPQFSPSFVSKVPESNQRILLLGSTAPAAILMDALEAADQKLPKSTHLLSMISEKLSTATDDCISAACDEFDTDLQKKLLRAAKLGMNTLPYYDPSDFVSACDFTRVLYNLRTEGLAITYSEFLDYSFDFIIDLLLSQRKHYLAFRICEFLNQPNFKVLNHWAECKIKSQLPDSQLGIMEKLVSPGIDWFRLAKVAYTEGRTDLFEQLIALESDSFKKVTLLYELDNLPTMVANSDRDGQLDPILFTLFHLPESQVEFFKLINNHQNVIGVYKELYSPLMGNLEDFMYQDDDKFGLAIINQSSALNFKQLDSLKKIFKDEVKLKTIKRELETEGLDVSNLGSNIDLLKLIIKRSLTQAIKLFTEIFSKEEIEIAALNVLGSEPSKFEELYQFAIKNNVDFKSYTRWFLERNEKKQAERYLKLSNFTGREKIKMLILCDLKHDAAIEAEKNGDLELLQQIHSA</sequence>